<accession>A0A814NFU2</accession>
<feature type="region of interest" description="Disordered" evidence="2">
    <location>
        <begin position="177"/>
        <end position="211"/>
    </location>
</feature>
<dbReference type="Proteomes" id="UP000682733">
    <property type="component" value="Unassembled WGS sequence"/>
</dbReference>
<feature type="compositionally biased region" description="Basic residues" evidence="2">
    <location>
        <begin position="18"/>
        <end position="31"/>
    </location>
</feature>
<dbReference type="GO" id="GO:0008270">
    <property type="term" value="F:zinc ion binding"/>
    <property type="evidence" value="ECO:0007669"/>
    <property type="project" value="UniProtKB-KW"/>
</dbReference>
<feature type="compositionally biased region" description="Basic and acidic residues" evidence="2">
    <location>
        <begin position="8"/>
        <end position="17"/>
    </location>
</feature>
<dbReference type="GO" id="GO:0000492">
    <property type="term" value="P:box C/D snoRNP assembly"/>
    <property type="evidence" value="ECO:0007669"/>
    <property type="project" value="TreeGrafter"/>
</dbReference>
<dbReference type="Pfam" id="PF10453">
    <property type="entry name" value="NUFIP1"/>
    <property type="match status" value="1"/>
</dbReference>
<feature type="compositionally biased region" description="Low complexity" evidence="2">
    <location>
        <begin position="46"/>
        <end position="59"/>
    </location>
</feature>
<reference evidence="4" key="1">
    <citation type="submission" date="2021-02" db="EMBL/GenBank/DDBJ databases">
        <authorList>
            <person name="Nowell W R."/>
        </authorList>
    </citation>
    <scope>NUCLEOTIDE SEQUENCE</scope>
</reference>
<sequence length="804" mass="90652">MGKHRDRSTKETDDLHPNHSRFKSRHLKKHVLSLISPLSPPPMHQRSYSPSRSPSNGSSKRQRSNSNHRHQRPHYNSQSTPPSSSLSSPNPISIKQQQQLIQNTIEDPLLLNNAGPKAKEFAETARKLLSNPDLDPATQQIVRAMTQAAVNVKKRLNEANNGHEDATTAAALLSPTLSTGSSSSIPTTPQQSFSNSKHFSSYDTHSSMSTTLNNGEIREEFDFKGAIEHAISLNQQGQTNEAQKLLNLMHEKMSHHKEHSYQQQHESRQCNNSETHNQSHTGEYQYQKHLSQVAPSLSYPTGANNNSDHQLFLPSKDYSSSGTSFMPPTQASLPRLDQVNELLSNPTELRHILNKVFGGNTQPPLPSSTPPPLPMEPPPPFHSTNSNFYPPIGHPPINSHHDNNKQQNHHFNNSEMGSTSLPYLPLINSPNMAYRSQLTMPTPYNRQPPFISPPMAPTTNSTNNHLILPPPPVSFFNRPLLPNSHFFPPPQQDRILPSQMSRLSLPPPRLPHIDSQQHSNHIQSLDNSYQISQTKQVVPVSPPQQQLSTPYNSSLAFMQCASSPYSRPNSRLSTNQQQQQNRCFSYRNAKQKQTNRSFSFSSSSTVGNINNNEPLIKNHDSSSVFESIVEEKNDNENNLQQSQSNHLNDDYDYYLDSDPGCSDLATYEEGQISDNDDSQQQYSIINGNDNLGDDITKFLFRCDICGIGFLSQDSYQKHVQSHVKCKESNCLYIASKKLVRIHHQNFHETGLWDRVGNVNTAEDIARYILERRKNYPTSENVNKKMKYTNEKCESSNILEAQHFG</sequence>
<feature type="region of interest" description="Disordered" evidence="2">
    <location>
        <begin position="562"/>
        <end position="581"/>
    </location>
</feature>
<organism evidence="4 8">
    <name type="scientific">Didymodactylos carnosus</name>
    <dbReference type="NCBI Taxonomy" id="1234261"/>
    <lineage>
        <taxon>Eukaryota</taxon>
        <taxon>Metazoa</taxon>
        <taxon>Spiralia</taxon>
        <taxon>Gnathifera</taxon>
        <taxon>Rotifera</taxon>
        <taxon>Eurotatoria</taxon>
        <taxon>Bdelloidea</taxon>
        <taxon>Philodinida</taxon>
        <taxon>Philodinidae</taxon>
        <taxon>Didymodactylos</taxon>
    </lineage>
</organism>
<evidence type="ECO:0000313" key="4">
    <source>
        <dbReference type="EMBL" id="CAF1092271.1"/>
    </source>
</evidence>
<dbReference type="EMBL" id="CAJOBC010005266">
    <property type="protein sequence ID" value="CAF3857715.1"/>
    <property type="molecule type" value="Genomic_DNA"/>
</dbReference>
<dbReference type="GO" id="GO:0005634">
    <property type="term" value="C:nucleus"/>
    <property type="evidence" value="ECO:0007669"/>
    <property type="project" value="TreeGrafter"/>
</dbReference>
<keyword evidence="1" id="KW-0863">Zinc-finger</keyword>
<evidence type="ECO:0000313" key="5">
    <source>
        <dbReference type="EMBL" id="CAF1296783.1"/>
    </source>
</evidence>
<dbReference type="PANTHER" id="PTHR13309">
    <property type="entry name" value="NUCLEAR FRAGILE X MENTAL RETARDATION PROTEIN INTERACTING PROTEIN 1"/>
    <property type="match status" value="1"/>
</dbReference>
<feature type="region of interest" description="Disordered" evidence="2">
    <location>
        <begin position="1"/>
        <end position="92"/>
    </location>
</feature>
<evidence type="ECO:0000313" key="6">
    <source>
        <dbReference type="EMBL" id="CAF3857715.1"/>
    </source>
</evidence>
<dbReference type="InterPro" id="IPR039136">
    <property type="entry name" value="NUFIP1-like"/>
</dbReference>
<gene>
    <name evidence="4" type="ORF">GPM918_LOCUS18322</name>
    <name evidence="5" type="ORF">OVA965_LOCUS28337</name>
    <name evidence="6" type="ORF">SRO942_LOCUS18319</name>
    <name evidence="7" type="ORF">TMI583_LOCUS29088</name>
</gene>
<dbReference type="InterPro" id="IPR013087">
    <property type="entry name" value="Znf_C2H2_type"/>
</dbReference>
<evidence type="ECO:0000256" key="1">
    <source>
        <dbReference type="PROSITE-ProRule" id="PRU00042"/>
    </source>
</evidence>
<evidence type="ECO:0000313" key="7">
    <source>
        <dbReference type="EMBL" id="CAF4102050.1"/>
    </source>
</evidence>
<dbReference type="GO" id="GO:0003723">
    <property type="term" value="F:RNA binding"/>
    <property type="evidence" value="ECO:0007669"/>
    <property type="project" value="InterPro"/>
</dbReference>
<comment type="caution">
    <text evidence="4">The sequence shown here is derived from an EMBL/GenBank/DDBJ whole genome shotgun (WGS) entry which is preliminary data.</text>
</comment>
<feature type="region of interest" description="Disordered" evidence="2">
    <location>
        <begin position="594"/>
        <end position="618"/>
    </location>
</feature>
<feature type="domain" description="C2H2-type" evidence="3">
    <location>
        <begin position="700"/>
        <end position="727"/>
    </location>
</feature>
<feature type="compositionally biased region" description="Polar residues" evidence="2">
    <location>
        <begin position="261"/>
        <end position="279"/>
    </location>
</feature>
<dbReference type="EMBL" id="CAJNOK010019279">
    <property type="protein sequence ID" value="CAF1296783.1"/>
    <property type="molecule type" value="Genomic_DNA"/>
</dbReference>
<dbReference type="Proteomes" id="UP000677228">
    <property type="component" value="Unassembled WGS sequence"/>
</dbReference>
<protein>
    <recommendedName>
        <fullName evidence="3">C2H2-type domain-containing protein</fullName>
    </recommendedName>
</protein>
<name>A0A814NFU2_9BILA</name>
<keyword evidence="8" id="KW-1185">Reference proteome</keyword>
<dbReference type="PANTHER" id="PTHR13309:SF0">
    <property type="entry name" value="FMR1-INTERACTING PROTEIN NUFIP1"/>
    <property type="match status" value="1"/>
</dbReference>
<dbReference type="PROSITE" id="PS00028">
    <property type="entry name" value="ZINC_FINGER_C2H2_1"/>
    <property type="match status" value="1"/>
</dbReference>
<dbReference type="AlphaFoldDB" id="A0A814NFU2"/>
<evidence type="ECO:0000256" key="2">
    <source>
        <dbReference type="SAM" id="MobiDB-lite"/>
    </source>
</evidence>
<dbReference type="EMBL" id="CAJNOQ010005266">
    <property type="protein sequence ID" value="CAF1092271.1"/>
    <property type="molecule type" value="Genomic_DNA"/>
</dbReference>
<keyword evidence="1" id="KW-0479">Metal-binding</keyword>
<evidence type="ECO:0000259" key="3">
    <source>
        <dbReference type="PROSITE" id="PS50157"/>
    </source>
</evidence>
<evidence type="ECO:0000313" key="8">
    <source>
        <dbReference type="Proteomes" id="UP000663829"/>
    </source>
</evidence>
<dbReference type="PROSITE" id="PS50157">
    <property type="entry name" value="ZINC_FINGER_C2H2_2"/>
    <property type="match status" value="1"/>
</dbReference>
<dbReference type="SMART" id="SM00355">
    <property type="entry name" value="ZnF_C2H2"/>
    <property type="match status" value="2"/>
</dbReference>
<dbReference type="Proteomes" id="UP000663829">
    <property type="component" value="Unassembled WGS sequence"/>
</dbReference>
<dbReference type="InterPro" id="IPR019496">
    <property type="entry name" value="NUFIP1_cons_dom"/>
</dbReference>
<dbReference type="EMBL" id="CAJOBA010040853">
    <property type="protein sequence ID" value="CAF4102050.1"/>
    <property type="molecule type" value="Genomic_DNA"/>
</dbReference>
<feature type="region of interest" description="Disordered" evidence="2">
    <location>
        <begin position="255"/>
        <end position="279"/>
    </location>
</feature>
<dbReference type="Proteomes" id="UP000681722">
    <property type="component" value="Unassembled WGS sequence"/>
</dbReference>
<feature type="compositionally biased region" description="Basic residues" evidence="2">
    <location>
        <begin position="60"/>
        <end position="73"/>
    </location>
</feature>
<feature type="compositionally biased region" description="Polar residues" evidence="2">
    <location>
        <begin position="190"/>
        <end position="211"/>
    </location>
</feature>
<proteinExistence type="predicted"/>
<keyword evidence="1" id="KW-0862">Zinc</keyword>
<feature type="compositionally biased region" description="Low complexity" evidence="2">
    <location>
        <begin position="177"/>
        <end position="189"/>
    </location>
</feature>
<feature type="compositionally biased region" description="Low complexity" evidence="2">
    <location>
        <begin position="77"/>
        <end position="92"/>
    </location>
</feature>
<dbReference type="OrthoDB" id="273070at2759"/>